<keyword evidence="3" id="KW-1185">Reference proteome</keyword>
<dbReference type="CDD" id="cd01045">
    <property type="entry name" value="Ferritin_like_AB"/>
    <property type="match status" value="1"/>
</dbReference>
<gene>
    <name evidence="2" type="ORF">V8247_06685</name>
</gene>
<dbReference type="Proteomes" id="UP001375370">
    <property type="component" value="Chromosome"/>
</dbReference>
<dbReference type="InterPro" id="IPR003251">
    <property type="entry name" value="Rr_diiron-bd_dom"/>
</dbReference>
<dbReference type="RefSeq" id="WP_338737070.1">
    <property type="nucleotide sequence ID" value="NZ_CP146612.1"/>
</dbReference>
<organism evidence="2 3">
    <name type="scientific">Candidatus Dehalogenimonas loeffleri</name>
    <dbReference type="NCBI Taxonomy" id="3127115"/>
    <lineage>
        <taxon>Bacteria</taxon>
        <taxon>Bacillati</taxon>
        <taxon>Chloroflexota</taxon>
        <taxon>Dehalococcoidia</taxon>
        <taxon>Dehalococcoidales</taxon>
        <taxon>Dehalococcoidaceae</taxon>
        <taxon>Dehalogenimonas</taxon>
    </lineage>
</organism>
<dbReference type="EMBL" id="CP146612">
    <property type="protein sequence ID" value="WWX24941.1"/>
    <property type="molecule type" value="Genomic_DNA"/>
</dbReference>
<dbReference type="Pfam" id="PF02915">
    <property type="entry name" value="Rubrerythrin"/>
    <property type="match status" value="1"/>
</dbReference>
<dbReference type="SUPFAM" id="SSF47240">
    <property type="entry name" value="Ferritin-like"/>
    <property type="match status" value="1"/>
</dbReference>
<accession>A0ABZ2J1Z4</accession>
<dbReference type="InterPro" id="IPR009078">
    <property type="entry name" value="Ferritin-like_SF"/>
</dbReference>
<dbReference type="Gene3D" id="1.20.1260.10">
    <property type="match status" value="1"/>
</dbReference>
<evidence type="ECO:0000313" key="2">
    <source>
        <dbReference type="EMBL" id="WWX24941.1"/>
    </source>
</evidence>
<reference evidence="2 3" key="1">
    <citation type="submission" date="2024-03" db="EMBL/GenBank/DDBJ databases">
        <title>A Dehalogenimonas Isolated from Estuarine Sediments Dihaloeliminates Chlorinated Alkanes.</title>
        <authorList>
            <person name="Yang Y."/>
            <person name="Wang H."/>
        </authorList>
    </citation>
    <scope>NUCLEOTIDE SEQUENCE [LARGE SCALE GENOMIC DNA]</scope>
    <source>
        <strain evidence="2 3">W</strain>
    </source>
</reference>
<proteinExistence type="predicted"/>
<dbReference type="PANTHER" id="PTHR33531">
    <property type="entry name" value="RUBRERYTHRIN SUBFAMILY"/>
    <property type="match status" value="1"/>
</dbReference>
<name>A0ABZ2J1Z4_9CHLR</name>
<evidence type="ECO:0000313" key="3">
    <source>
        <dbReference type="Proteomes" id="UP001375370"/>
    </source>
</evidence>
<sequence length="158" mass="17156">MTISFSPAELFNIAIAVERRGAAFYDTLARSCGSEGMKQAFLALAAMEHGHIQTFQKLLNEAPATAGEGYDSEEYGAYFQALVESSVFNDDLAASELVTQADTDKQAVEVGIEAEKDAILFYEQLREIMSGDAAEAIATVISEEKAHLRKLAEIKAQL</sequence>
<protein>
    <submittedName>
        <fullName evidence="2">Ferritin family protein</fullName>
    </submittedName>
</protein>
<dbReference type="InterPro" id="IPR012347">
    <property type="entry name" value="Ferritin-like"/>
</dbReference>
<evidence type="ECO:0000259" key="1">
    <source>
        <dbReference type="Pfam" id="PF02915"/>
    </source>
</evidence>
<feature type="domain" description="Rubrerythrin diiron-binding" evidence="1">
    <location>
        <begin position="9"/>
        <end position="154"/>
    </location>
</feature>
<dbReference type="PANTHER" id="PTHR33531:SF7">
    <property type="entry name" value="HYPOTHETICAL MEMBRANE PROTEIN, CONSERVED"/>
    <property type="match status" value="1"/>
</dbReference>